<dbReference type="EMBL" id="JAAGVY010000002">
    <property type="protein sequence ID" value="NEN22155.1"/>
    <property type="molecule type" value="Genomic_DNA"/>
</dbReference>
<accession>A0A7K3WN78</accession>
<evidence type="ECO:0000313" key="1">
    <source>
        <dbReference type="EMBL" id="NEN22155.1"/>
    </source>
</evidence>
<gene>
    <name evidence="1" type="ORF">G3O08_01390</name>
</gene>
<name>A0A7K3WN78_9FLAO</name>
<reference evidence="1 2" key="1">
    <citation type="submission" date="2020-02" db="EMBL/GenBank/DDBJ databases">
        <title>Out from the shadows clarifying the taxonomy of the family Cryomorphaceae and related taxa by utilizing the GTDB taxonomic framework.</title>
        <authorList>
            <person name="Bowman J.P."/>
        </authorList>
    </citation>
    <scope>NUCLEOTIDE SEQUENCE [LARGE SCALE GENOMIC DNA]</scope>
    <source>
        <strain evidence="1 2">QSSC 1-22</strain>
    </source>
</reference>
<dbReference type="Gene3D" id="2.60.120.260">
    <property type="entry name" value="Galactose-binding domain-like"/>
    <property type="match status" value="1"/>
</dbReference>
<dbReference type="AlphaFoldDB" id="A0A7K3WN78"/>
<keyword evidence="2" id="KW-1185">Reference proteome</keyword>
<organism evidence="1 2">
    <name type="scientific">Cryomorpha ignava</name>
    <dbReference type="NCBI Taxonomy" id="101383"/>
    <lineage>
        <taxon>Bacteria</taxon>
        <taxon>Pseudomonadati</taxon>
        <taxon>Bacteroidota</taxon>
        <taxon>Flavobacteriia</taxon>
        <taxon>Flavobacteriales</taxon>
        <taxon>Cryomorphaceae</taxon>
        <taxon>Cryomorpha</taxon>
    </lineage>
</organism>
<dbReference type="RefSeq" id="WP_163282882.1">
    <property type="nucleotide sequence ID" value="NZ_JAAGVY010000002.1"/>
</dbReference>
<proteinExistence type="predicted"/>
<protein>
    <submittedName>
        <fullName evidence="1">Uncharacterized protein</fullName>
    </submittedName>
</protein>
<dbReference type="Proteomes" id="UP000486602">
    <property type="component" value="Unassembled WGS sequence"/>
</dbReference>
<evidence type="ECO:0000313" key="2">
    <source>
        <dbReference type="Proteomes" id="UP000486602"/>
    </source>
</evidence>
<sequence length="573" mass="62994">MKTIKYIIIAIFVFLVSLSFGQTPICTDFNNGSLDGWQNYNTTSIITSGGPNGSNFLELHDPQGPGGFDDAWGYNSTSYPQYWSEQFIGQCLCFDYNVLFDNHFAYTAQVPLNIMIYDGTDPQSSSLRATFISNIITTDYDGWEHVCAPIEFSIGDSLPGNSDGHWTGVSAADWNTLLNNVGGIAFTTNIYYLDVNSLYPIDLGVDNICIVDCSIDETPSDSAAYCCPGDNFVTNGNFEDLLNPGFTSSYGNTPLAPGNYTIGTSATAQTYFNTTVTDHSYCENSSLFSLNQHFMLVNGRTQQANNAVIWEQTISGLDTNSTYMFCANFKNMNQCTFDTLLRVNMQVASIGSSGFSAISAPNTPCSWVDKQFHFTTGNNTSYTLRIILEQTVNGDGNDLAIDDIAVIKLADPELSISVEHQGNPHQIVASINTMSTSPSDDVLHGTDCAYYWFVAEVGSYPPVSLVNNTFAYGNGSGNTFGGNISTIPWNLTTDFNPDYIFAQNKLYIIGMYTPVCECYDEGFTFQLTLNNRSDEDEVMTEELKQQIIDWILNGYNSNGVSLDPTQQLNDGSE</sequence>
<comment type="caution">
    <text evidence="1">The sequence shown here is derived from an EMBL/GenBank/DDBJ whole genome shotgun (WGS) entry which is preliminary data.</text>
</comment>